<accession>A0A3R7P699</accession>
<keyword evidence="7 11" id="KW-0472">Membrane</keyword>
<evidence type="ECO:0000259" key="12">
    <source>
        <dbReference type="PROSITE" id="PS50262"/>
    </source>
</evidence>
<feature type="transmembrane region" description="Helical" evidence="11">
    <location>
        <begin position="145"/>
        <end position="169"/>
    </location>
</feature>
<keyword evidence="14" id="KW-1185">Reference proteome</keyword>
<dbReference type="Pfam" id="PF00001">
    <property type="entry name" value="7tm_1"/>
    <property type="match status" value="1"/>
</dbReference>
<evidence type="ECO:0000256" key="4">
    <source>
        <dbReference type="ARBA" id="ARBA00022692"/>
    </source>
</evidence>
<dbReference type="Proteomes" id="UP000283509">
    <property type="component" value="Unassembled WGS sequence"/>
</dbReference>
<feature type="region of interest" description="Disordered" evidence="10">
    <location>
        <begin position="256"/>
        <end position="306"/>
    </location>
</feature>
<evidence type="ECO:0000313" key="14">
    <source>
        <dbReference type="Proteomes" id="UP000283509"/>
    </source>
</evidence>
<evidence type="ECO:0000256" key="2">
    <source>
        <dbReference type="ARBA" id="ARBA00010663"/>
    </source>
</evidence>
<dbReference type="STRING" id="6689.A0A3R7P699"/>
<dbReference type="PANTHER" id="PTHR24249">
    <property type="entry name" value="HISTAMINE RECEPTOR-RELATED G-PROTEIN COUPLED RECEPTOR"/>
    <property type="match status" value="1"/>
</dbReference>
<gene>
    <name evidence="13" type="ORF">C7M84_004710</name>
</gene>
<dbReference type="PRINTS" id="PR00237">
    <property type="entry name" value="GPCRRHODOPSN"/>
</dbReference>
<evidence type="ECO:0000256" key="3">
    <source>
        <dbReference type="ARBA" id="ARBA00022475"/>
    </source>
</evidence>
<dbReference type="SUPFAM" id="SSF81321">
    <property type="entry name" value="Family A G protein-coupled receptor-like"/>
    <property type="match status" value="1"/>
</dbReference>
<comment type="similarity">
    <text evidence="2">Belongs to the G-protein coupled receptor 1 family.</text>
</comment>
<keyword evidence="9" id="KW-0807">Transducer</keyword>
<protein>
    <submittedName>
        <fullName evidence="13">Putative G-protein coupled octopamine receptor</fullName>
    </submittedName>
</protein>
<keyword evidence="3" id="KW-1003">Cell membrane</keyword>
<dbReference type="CDD" id="cd00637">
    <property type="entry name" value="7tm_classA_rhodopsin-like"/>
    <property type="match status" value="1"/>
</dbReference>
<comment type="subcellular location">
    <subcellularLocation>
        <location evidence="1">Cell membrane</location>
        <topology evidence="1">Multi-pass membrane protein</topology>
    </subcellularLocation>
</comment>
<keyword evidence="5 11" id="KW-1133">Transmembrane helix</keyword>
<dbReference type="InterPro" id="IPR000276">
    <property type="entry name" value="GPCR_Rhodpsn"/>
</dbReference>
<evidence type="ECO:0000313" key="13">
    <source>
        <dbReference type="EMBL" id="ROT76704.1"/>
    </source>
</evidence>
<evidence type="ECO:0000256" key="11">
    <source>
        <dbReference type="SAM" id="Phobius"/>
    </source>
</evidence>
<feature type="transmembrane region" description="Helical" evidence="11">
    <location>
        <begin position="6"/>
        <end position="27"/>
    </location>
</feature>
<dbReference type="GO" id="GO:0004930">
    <property type="term" value="F:G protein-coupled receptor activity"/>
    <property type="evidence" value="ECO:0007669"/>
    <property type="project" value="UniProtKB-KW"/>
</dbReference>
<comment type="caution">
    <text evidence="13">The sequence shown here is derived from an EMBL/GenBank/DDBJ whole genome shotgun (WGS) entry which is preliminary data.</text>
</comment>
<dbReference type="Gene3D" id="1.20.1070.10">
    <property type="entry name" value="Rhodopsin 7-helix transmembrane proteins"/>
    <property type="match status" value="1"/>
</dbReference>
<keyword evidence="6" id="KW-0297">G-protein coupled receptor</keyword>
<dbReference type="PANTHER" id="PTHR24249:SF372">
    <property type="entry name" value="G-PROTEIN COUPLED RECEPTORS FAMILY 1 PROFILE DOMAIN-CONTAINING PROTEIN"/>
    <property type="match status" value="1"/>
</dbReference>
<keyword evidence="4 11" id="KW-0812">Transmembrane</keyword>
<keyword evidence="8 13" id="KW-0675">Receptor</keyword>
<feature type="transmembrane region" description="Helical" evidence="11">
    <location>
        <begin position="181"/>
        <end position="199"/>
    </location>
</feature>
<evidence type="ECO:0000256" key="9">
    <source>
        <dbReference type="ARBA" id="ARBA00023224"/>
    </source>
</evidence>
<name>A0A3R7P699_PENVA</name>
<evidence type="ECO:0000256" key="7">
    <source>
        <dbReference type="ARBA" id="ARBA00023136"/>
    </source>
</evidence>
<evidence type="ECO:0000256" key="5">
    <source>
        <dbReference type="ARBA" id="ARBA00022989"/>
    </source>
</evidence>
<evidence type="ECO:0000256" key="1">
    <source>
        <dbReference type="ARBA" id="ARBA00004651"/>
    </source>
</evidence>
<feature type="transmembrane region" description="Helical" evidence="11">
    <location>
        <begin position="39"/>
        <end position="56"/>
    </location>
</feature>
<feature type="domain" description="G-protein coupled receptors family 1 profile" evidence="12">
    <location>
        <begin position="1"/>
        <end position="197"/>
    </location>
</feature>
<dbReference type="PROSITE" id="PS50262">
    <property type="entry name" value="G_PROTEIN_RECEP_F1_2"/>
    <property type="match status" value="1"/>
</dbReference>
<reference evidence="13 14" key="1">
    <citation type="submission" date="2018-04" db="EMBL/GenBank/DDBJ databases">
        <authorList>
            <person name="Zhang X."/>
            <person name="Yuan J."/>
            <person name="Li F."/>
            <person name="Xiang J."/>
        </authorList>
    </citation>
    <scope>NUCLEOTIDE SEQUENCE [LARGE SCALE GENOMIC DNA]</scope>
    <source>
        <tissue evidence="13">Muscle</tissue>
    </source>
</reference>
<reference evidence="13 14" key="2">
    <citation type="submission" date="2019-01" db="EMBL/GenBank/DDBJ databases">
        <title>The decoding of complex shrimp genome reveals the adaptation for benthos swimmer, frequently molting mechanism and breeding impact on genome.</title>
        <authorList>
            <person name="Sun Y."/>
            <person name="Gao Y."/>
            <person name="Yu Y."/>
        </authorList>
    </citation>
    <scope>NUCLEOTIDE SEQUENCE [LARGE SCALE GENOMIC DNA]</scope>
    <source>
        <tissue evidence="13">Muscle</tissue>
    </source>
</reference>
<dbReference type="InterPro" id="IPR017452">
    <property type="entry name" value="GPCR_Rhodpsn_7TM"/>
</dbReference>
<sequence>MTVPVSFVINISLITITHSCIHKYISITKPFSRSVTPRKIVLMIVVAWAWTIFFNLTPTPIIGLTETGFKTGASQCGPPPPKKGLQYIHAGLNTTVNLVIPLVVMSYCYYKIFKEVKDHLSRMQEFTDVNVRNSLIQQKQITETLCIVLSVFVLFWLPYIVYSLSLVFLGQDRVPRIFNPIAYLFGYMNSACNPIIYALRSPSFRRGFSEIICWRSRYIPVDARASRTAPSRQVGGMMVSFRRSLWNMERKSERNLARKSGQGFGRQTHSHHHSAKKVDVTVLPKPVNEANPPALIDHKKQASKEK</sequence>
<evidence type="ECO:0000256" key="10">
    <source>
        <dbReference type="SAM" id="MobiDB-lite"/>
    </source>
</evidence>
<proteinExistence type="inferred from homology"/>
<dbReference type="OrthoDB" id="10034726at2759"/>
<dbReference type="EMBL" id="QCYY01001621">
    <property type="protein sequence ID" value="ROT76704.1"/>
    <property type="molecule type" value="Genomic_DNA"/>
</dbReference>
<organism evidence="13 14">
    <name type="scientific">Penaeus vannamei</name>
    <name type="common">Whiteleg shrimp</name>
    <name type="synonym">Litopenaeus vannamei</name>
    <dbReference type="NCBI Taxonomy" id="6689"/>
    <lineage>
        <taxon>Eukaryota</taxon>
        <taxon>Metazoa</taxon>
        <taxon>Ecdysozoa</taxon>
        <taxon>Arthropoda</taxon>
        <taxon>Crustacea</taxon>
        <taxon>Multicrustacea</taxon>
        <taxon>Malacostraca</taxon>
        <taxon>Eumalacostraca</taxon>
        <taxon>Eucarida</taxon>
        <taxon>Decapoda</taxon>
        <taxon>Dendrobranchiata</taxon>
        <taxon>Penaeoidea</taxon>
        <taxon>Penaeidae</taxon>
        <taxon>Penaeus</taxon>
    </lineage>
</organism>
<dbReference type="InterPro" id="IPR050569">
    <property type="entry name" value="TAAR"/>
</dbReference>
<feature type="transmembrane region" description="Helical" evidence="11">
    <location>
        <begin position="87"/>
        <end position="110"/>
    </location>
</feature>
<evidence type="ECO:0000256" key="6">
    <source>
        <dbReference type="ARBA" id="ARBA00023040"/>
    </source>
</evidence>
<dbReference type="AlphaFoldDB" id="A0A3R7P699"/>
<evidence type="ECO:0000256" key="8">
    <source>
        <dbReference type="ARBA" id="ARBA00023170"/>
    </source>
</evidence>
<dbReference type="GO" id="GO:0005886">
    <property type="term" value="C:plasma membrane"/>
    <property type="evidence" value="ECO:0007669"/>
    <property type="project" value="UniProtKB-SubCell"/>
</dbReference>
<feature type="compositionally biased region" description="Basic and acidic residues" evidence="10">
    <location>
        <begin position="296"/>
        <end position="306"/>
    </location>
</feature>